<name>A0A9E8Z8Z9_9CYAN</name>
<dbReference type="Proteomes" id="UP001163152">
    <property type="component" value="Chromosome"/>
</dbReference>
<proteinExistence type="predicted"/>
<dbReference type="AlphaFoldDB" id="A0A9E8Z8Z9"/>
<sequence>MPFQFELMAQTVERKEPKQEGVREQQEKIERFSVLDGIRKYAADHVLLSSQAAESHWFQRRECRYA</sequence>
<keyword evidence="2" id="KW-1185">Reference proteome</keyword>
<accession>A0A9E8Z8Z9</accession>
<protein>
    <submittedName>
        <fullName evidence="1">Uncharacterized protein</fullName>
    </submittedName>
</protein>
<dbReference type="RefSeq" id="WP_268608151.1">
    <property type="nucleotide sequence ID" value="NZ_CP113797.1"/>
</dbReference>
<organism evidence="1 2">
    <name type="scientific">Thermocoleostomius sinensis A174</name>
    <dbReference type="NCBI Taxonomy" id="2016057"/>
    <lineage>
        <taxon>Bacteria</taxon>
        <taxon>Bacillati</taxon>
        <taxon>Cyanobacteriota</taxon>
        <taxon>Cyanophyceae</taxon>
        <taxon>Oculatellales</taxon>
        <taxon>Oculatellaceae</taxon>
        <taxon>Thermocoleostomius</taxon>
    </lineage>
</organism>
<evidence type="ECO:0000313" key="1">
    <source>
        <dbReference type="EMBL" id="WAL58723.1"/>
    </source>
</evidence>
<reference evidence="1" key="1">
    <citation type="submission" date="2022-12" db="EMBL/GenBank/DDBJ databases">
        <title>Polyphasic identification of a Novel Hot-Spring Cyanobacterium Ocullathermofonsia sinensis gen nov. sp. nov. and Genomic Insights on its Adaptations to the Thermal Habitat.</title>
        <authorList>
            <person name="Daroch M."/>
            <person name="Tang J."/>
            <person name="Jiang Y."/>
        </authorList>
    </citation>
    <scope>NUCLEOTIDE SEQUENCE</scope>
    <source>
        <strain evidence="1">PKUAC-SCTA174</strain>
    </source>
</reference>
<dbReference type="KEGG" id="tsin:OXH18_16265"/>
<gene>
    <name evidence="1" type="ORF">OXH18_16265</name>
</gene>
<evidence type="ECO:0000313" key="2">
    <source>
        <dbReference type="Proteomes" id="UP001163152"/>
    </source>
</evidence>
<dbReference type="EMBL" id="CP113797">
    <property type="protein sequence ID" value="WAL58723.1"/>
    <property type="molecule type" value="Genomic_DNA"/>
</dbReference>